<evidence type="ECO:0000256" key="2">
    <source>
        <dbReference type="ARBA" id="ARBA00022840"/>
    </source>
</evidence>
<dbReference type="SUPFAM" id="SSF55060">
    <property type="entry name" value="GHMP Kinase, C-terminal domain"/>
    <property type="match status" value="1"/>
</dbReference>
<evidence type="ECO:0000313" key="4">
    <source>
        <dbReference type="EMBL" id="KAG2442516.1"/>
    </source>
</evidence>
<evidence type="ECO:0000259" key="3">
    <source>
        <dbReference type="Pfam" id="PF00288"/>
    </source>
</evidence>
<dbReference type="AlphaFoldDB" id="A0A835TEC2"/>
<dbReference type="Pfam" id="PF00288">
    <property type="entry name" value="GHMP_kinases_N"/>
    <property type="match status" value="1"/>
</dbReference>
<dbReference type="EMBL" id="JAEHOC010000004">
    <property type="protein sequence ID" value="KAG2442516.1"/>
    <property type="molecule type" value="Genomic_DNA"/>
</dbReference>
<dbReference type="Gene3D" id="3.30.70.890">
    <property type="entry name" value="GHMP kinase, C-terminal domain"/>
    <property type="match status" value="1"/>
</dbReference>
<accession>A0A835TEC2</accession>
<comment type="caution">
    <text evidence="4">The sequence shown here is derived from an EMBL/GenBank/DDBJ whole genome shotgun (WGS) entry which is preliminary data.</text>
</comment>
<evidence type="ECO:0000313" key="5">
    <source>
        <dbReference type="Proteomes" id="UP000650467"/>
    </source>
</evidence>
<gene>
    <name evidence="4" type="ORF">HXX76_002602</name>
</gene>
<dbReference type="PANTHER" id="PTHR10457:SF35">
    <property type="entry name" value="L-ARABINOKINASE"/>
    <property type="match status" value="1"/>
</dbReference>
<dbReference type="GO" id="GO:0005524">
    <property type="term" value="F:ATP binding"/>
    <property type="evidence" value="ECO:0007669"/>
    <property type="project" value="UniProtKB-KW"/>
</dbReference>
<dbReference type="GO" id="GO:0006012">
    <property type="term" value="P:galactose metabolic process"/>
    <property type="evidence" value="ECO:0007669"/>
    <property type="project" value="InterPro"/>
</dbReference>
<protein>
    <recommendedName>
        <fullName evidence="3">GHMP kinase N-terminal domain-containing protein</fullName>
    </recommendedName>
</protein>
<name>A0A835TEC2_CHLIN</name>
<dbReference type="Gene3D" id="3.30.230.10">
    <property type="match status" value="1"/>
</dbReference>
<dbReference type="PANTHER" id="PTHR10457">
    <property type="entry name" value="MEVALONATE KINASE/GALACTOKINASE"/>
    <property type="match status" value="1"/>
</dbReference>
<dbReference type="InterPro" id="IPR006204">
    <property type="entry name" value="GHMP_kinase_N_dom"/>
</dbReference>
<dbReference type="PRINTS" id="PR00959">
    <property type="entry name" value="MEVGALKINASE"/>
</dbReference>
<dbReference type="InterPro" id="IPR000705">
    <property type="entry name" value="Galactokinase"/>
</dbReference>
<dbReference type="GO" id="GO:0004335">
    <property type="term" value="F:galactokinase activity"/>
    <property type="evidence" value="ECO:0007669"/>
    <property type="project" value="InterPro"/>
</dbReference>
<dbReference type="Proteomes" id="UP000650467">
    <property type="component" value="Unassembled WGS sequence"/>
</dbReference>
<feature type="domain" description="GHMP kinase N-terminal" evidence="3">
    <location>
        <begin position="105"/>
        <end position="186"/>
    </location>
</feature>
<organism evidence="4 5">
    <name type="scientific">Chlamydomonas incerta</name>
    <dbReference type="NCBI Taxonomy" id="51695"/>
    <lineage>
        <taxon>Eukaryota</taxon>
        <taxon>Viridiplantae</taxon>
        <taxon>Chlorophyta</taxon>
        <taxon>core chlorophytes</taxon>
        <taxon>Chlorophyceae</taxon>
        <taxon>CS clade</taxon>
        <taxon>Chlamydomonadales</taxon>
        <taxon>Chlamydomonadaceae</taxon>
        <taxon>Chlamydomonas</taxon>
    </lineage>
</organism>
<proteinExistence type="predicted"/>
<reference evidence="4" key="1">
    <citation type="journal article" date="2020" name="bioRxiv">
        <title>Comparative genomics of Chlamydomonas.</title>
        <authorList>
            <person name="Craig R.J."/>
            <person name="Hasan A.R."/>
            <person name="Ness R.W."/>
            <person name="Keightley P.D."/>
        </authorList>
    </citation>
    <scope>NUCLEOTIDE SEQUENCE</scope>
    <source>
        <strain evidence="4">SAG 7.73</strain>
    </source>
</reference>
<dbReference type="InterPro" id="IPR014721">
    <property type="entry name" value="Ribsml_uS5_D2-typ_fold_subgr"/>
</dbReference>
<dbReference type="InterPro" id="IPR036554">
    <property type="entry name" value="GHMP_kinase_C_sf"/>
</dbReference>
<keyword evidence="1" id="KW-0547">Nucleotide-binding</keyword>
<dbReference type="InterPro" id="IPR020568">
    <property type="entry name" value="Ribosomal_Su5_D2-typ_SF"/>
</dbReference>
<dbReference type="InterPro" id="IPR006206">
    <property type="entry name" value="Mevalonate/galactokinase"/>
</dbReference>
<dbReference type="PIRSF" id="PIRSF000530">
    <property type="entry name" value="Galactokinase"/>
    <property type="match status" value="1"/>
</dbReference>
<dbReference type="GO" id="GO:0005829">
    <property type="term" value="C:cytosol"/>
    <property type="evidence" value="ECO:0007669"/>
    <property type="project" value="TreeGrafter"/>
</dbReference>
<keyword evidence="5" id="KW-1185">Reference proteome</keyword>
<dbReference type="SUPFAM" id="SSF54211">
    <property type="entry name" value="Ribosomal protein S5 domain 2-like"/>
    <property type="match status" value="1"/>
</dbReference>
<keyword evidence="2" id="KW-0067">ATP-binding</keyword>
<dbReference type="PRINTS" id="PR00473">
    <property type="entry name" value="GALCTOKINASE"/>
</dbReference>
<dbReference type="OrthoDB" id="1684102at2759"/>
<sequence length="455" mass="46673">MGGIADYSGSLVLQMPISEAAHVALQIQGSSSPSVRVVSIHAPGEEAQRAPSFEAPMSALFPEGQPLEYEAAQALFKATSATSWAAYIAGCLLVLAREGPDAAALAARLASSSVSVLVQSRVPEGKGVSSSAAVEVATMTALAGALGVTAEALPGRQLAILCQRVENLVVGAPCGIMDQMACTLGQQHSLLALLCQPAEVRGTVELPPHVAVWGVDSGIRHSVGGSDYGSVRVGAFMGLRIASSDGKPSGSSGPPPARWDGYLARLSPSLLAQSVAAHLPERISGADFLRAYTTHYDTVTSVDPAKEYAVRQPASHPVHENFRVTTFEQALKLPPGPEQFRLLGELMFQSHASYSGCGLGSAGTDRLVELVREEGQAAVAAGRPGGPLWGAKITGGGCGGTVCILGEGGPEAEAAVARVVGRYAAERGVKPAAVKVFRGSSPGAAELGPMTVLVK</sequence>
<evidence type="ECO:0000256" key="1">
    <source>
        <dbReference type="ARBA" id="ARBA00022741"/>
    </source>
</evidence>